<dbReference type="InterPro" id="IPR035500">
    <property type="entry name" value="NHR-like_dom_sf"/>
</dbReference>
<keyword evidence="1" id="KW-0479">Metal-binding</keyword>
<dbReference type="InterPro" id="IPR001628">
    <property type="entry name" value="Znf_hrmn_rcpt"/>
</dbReference>
<dbReference type="GO" id="GO:0004879">
    <property type="term" value="F:nuclear receptor activity"/>
    <property type="evidence" value="ECO:0007669"/>
    <property type="project" value="TreeGrafter"/>
</dbReference>
<dbReference type="Gene3D" id="1.10.565.10">
    <property type="entry name" value="Retinoid X Receptor"/>
    <property type="match status" value="1"/>
</dbReference>
<dbReference type="PROSITE" id="PS51030">
    <property type="entry name" value="NUCLEAR_REC_DBD_2"/>
    <property type="match status" value="1"/>
</dbReference>
<feature type="compositionally biased region" description="Low complexity" evidence="9">
    <location>
        <begin position="8"/>
        <end position="19"/>
    </location>
</feature>
<comment type="caution">
    <text evidence="12">The sequence shown here is derived from an EMBL/GenBank/DDBJ whole genome shotgun (WGS) entry which is preliminary data.</text>
</comment>
<keyword evidence="6" id="KW-0804">Transcription</keyword>
<dbReference type="PRINTS" id="PR00047">
    <property type="entry name" value="STROIDFINGER"/>
</dbReference>
<dbReference type="SUPFAM" id="SSF57716">
    <property type="entry name" value="Glucocorticoid receptor-like (DNA-binding domain)"/>
    <property type="match status" value="1"/>
</dbReference>
<dbReference type="Proteomes" id="UP000663844">
    <property type="component" value="Unassembled WGS sequence"/>
</dbReference>
<dbReference type="AlphaFoldDB" id="A0A819EA02"/>
<dbReference type="Proteomes" id="UP000663845">
    <property type="component" value="Unassembled WGS sequence"/>
</dbReference>
<evidence type="ECO:0000256" key="9">
    <source>
        <dbReference type="SAM" id="MobiDB-lite"/>
    </source>
</evidence>
<dbReference type="Pfam" id="PF00105">
    <property type="entry name" value="zf-C4"/>
    <property type="match status" value="1"/>
</dbReference>
<feature type="domain" description="Nuclear receptor" evidence="10">
    <location>
        <begin position="32"/>
        <end position="114"/>
    </location>
</feature>
<evidence type="ECO:0000256" key="2">
    <source>
        <dbReference type="ARBA" id="ARBA00022771"/>
    </source>
</evidence>
<protein>
    <recommendedName>
        <fullName evidence="10">Nuclear receptor domain-containing protein</fullName>
    </recommendedName>
</protein>
<dbReference type="Gene3D" id="3.30.50.10">
    <property type="entry name" value="Erythroid Transcription Factor GATA-1, subunit A"/>
    <property type="match status" value="1"/>
</dbReference>
<keyword evidence="2" id="KW-0863">Zinc-finger</keyword>
<evidence type="ECO:0000256" key="3">
    <source>
        <dbReference type="ARBA" id="ARBA00022833"/>
    </source>
</evidence>
<evidence type="ECO:0000256" key="1">
    <source>
        <dbReference type="ARBA" id="ARBA00022723"/>
    </source>
</evidence>
<keyword evidence="5" id="KW-0238">DNA-binding</keyword>
<dbReference type="GO" id="GO:0000122">
    <property type="term" value="P:negative regulation of transcription by RNA polymerase II"/>
    <property type="evidence" value="ECO:0007669"/>
    <property type="project" value="TreeGrafter"/>
</dbReference>
<organism evidence="12 13">
    <name type="scientific">Adineta steineri</name>
    <dbReference type="NCBI Taxonomy" id="433720"/>
    <lineage>
        <taxon>Eukaryota</taxon>
        <taxon>Metazoa</taxon>
        <taxon>Spiralia</taxon>
        <taxon>Gnathifera</taxon>
        <taxon>Rotifera</taxon>
        <taxon>Eurotatoria</taxon>
        <taxon>Bdelloidea</taxon>
        <taxon>Adinetida</taxon>
        <taxon>Adinetidae</taxon>
        <taxon>Adineta</taxon>
    </lineage>
</organism>
<keyword evidence="8" id="KW-0539">Nucleus</keyword>
<dbReference type="PANTHER" id="PTHR24082:SF283">
    <property type="entry name" value="NUCLEAR HORMONE RECEPTOR HR96"/>
    <property type="match status" value="1"/>
</dbReference>
<evidence type="ECO:0000313" key="11">
    <source>
        <dbReference type="EMBL" id="CAF1389667.1"/>
    </source>
</evidence>
<dbReference type="PANTHER" id="PTHR24082">
    <property type="entry name" value="NUCLEAR HORMONE RECEPTOR"/>
    <property type="match status" value="1"/>
</dbReference>
<dbReference type="GO" id="GO:0008270">
    <property type="term" value="F:zinc ion binding"/>
    <property type="evidence" value="ECO:0007669"/>
    <property type="project" value="UniProtKB-KW"/>
</dbReference>
<name>A0A819EA02_9BILA</name>
<dbReference type="InterPro" id="IPR050234">
    <property type="entry name" value="Nuclear_hormone_rcpt_NR1"/>
</dbReference>
<proteinExistence type="predicted"/>
<dbReference type="InterPro" id="IPR013088">
    <property type="entry name" value="Znf_NHR/GATA"/>
</dbReference>
<dbReference type="GO" id="GO:0000978">
    <property type="term" value="F:RNA polymerase II cis-regulatory region sequence-specific DNA binding"/>
    <property type="evidence" value="ECO:0007669"/>
    <property type="project" value="TreeGrafter"/>
</dbReference>
<feature type="region of interest" description="Disordered" evidence="9">
    <location>
        <begin position="1"/>
        <end position="24"/>
    </location>
</feature>
<evidence type="ECO:0000256" key="8">
    <source>
        <dbReference type="ARBA" id="ARBA00023242"/>
    </source>
</evidence>
<evidence type="ECO:0000313" key="13">
    <source>
        <dbReference type="Proteomes" id="UP000663844"/>
    </source>
</evidence>
<dbReference type="EMBL" id="CAJNOG010000964">
    <property type="protein sequence ID" value="CAF1389667.1"/>
    <property type="molecule type" value="Genomic_DNA"/>
</dbReference>
<reference evidence="12" key="1">
    <citation type="submission" date="2021-02" db="EMBL/GenBank/DDBJ databases">
        <authorList>
            <person name="Nowell W R."/>
        </authorList>
    </citation>
    <scope>NUCLEOTIDE SEQUENCE</scope>
</reference>
<evidence type="ECO:0000313" key="12">
    <source>
        <dbReference type="EMBL" id="CAF3848127.1"/>
    </source>
</evidence>
<dbReference type="GO" id="GO:0045944">
    <property type="term" value="P:positive regulation of transcription by RNA polymerase II"/>
    <property type="evidence" value="ECO:0007669"/>
    <property type="project" value="TreeGrafter"/>
</dbReference>
<keyword evidence="3" id="KW-0862">Zinc</keyword>
<evidence type="ECO:0000259" key="10">
    <source>
        <dbReference type="PROSITE" id="PS51030"/>
    </source>
</evidence>
<evidence type="ECO:0000256" key="6">
    <source>
        <dbReference type="ARBA" id="ARBA00023163"/>
    </source>
</evidence>
<gene>
    <name evidence="11" type="ORF">JYZ213_LOCUS37132</name>
    <name evidence="12" type="ORF">OXD698_LOCUS21114</name>
</gene>
<sequence>MDGDNDKINSIPSNKNNNKLRNDSKMKQHRSDLTCVVCQGPASGYNFAQISCGSCKEFFRRNALLPIGNFTCINKKEVSINNRCKIRYDMKQKCQHCRLLKCFESGMRKDHLITREEKLRKKQLIEENRRLRSKQNHIKCKLDNVSVICTLTDIDRLCLLHIKDSYTSALRSTPSLITFDESLTKTYSFVDLIEIEKIIPIRIINFLRLIPEFESLCEDDRLALAKYNIIPLLCLHDILVFDRKTELLYNTTELTTLSSNDKSFAYHYKSLCYLFYGYERMNNYISYIHTIINLIDNDTMIIQLLMLILIFLKGTTINDEQLWLLSNPQNVFNAHLKYVDLLFRYLMEKFSFDIAVIKMIRLVENIFKLQATSQDFQQTIKRDASTVEIHPLMKTLLGMT</sequence>
<keyword evidence="4" id="KW-0805">Transcription regulation</keyword>
<dbReference type="EMBL" id="CAJOAZ010001719">
    <property type="protein sequence ID" value="CAF3848127.1"/>
    <property type="molecule type" value="Genomic_DNA"/>
</dbReference>
<evidence type="ECO:0000256" key="7">
    <source>
        <dbReference type="ARBA" id="ARBA00023170"/>
    </source>
</evidence>
<dbReference type="SUPFAM" id="SSF48508">
    <property type="entry name" value="Nuclear receptor ligand-binding domain"/>
    <property type="match status" value="1"/>
</dbReference>
<dbReference type="GO" id="GO:0030154">
    <property type="term" value="P:cell differentiation"/>
    <property type="evidence" value="ECO:0007669"/>
    <property type="project" value="TreeGrafter"/>
</dbReference>
<evidence type="ECO:0000256" key="5">
    <source>
        <dbReference type="ARBA" id="ARBA00023125"/>
    </source>
</evidence>
<accession>A0A819EA02</accession>
<evidence type="ECO:0000256" key="4">
    <source>
        <dbReference type="ARBA" id="ARBA00023015"/>
    </source>
</evidence>
<dbReference type="SMART" id="SM00399">
    <property type="entry name" value="ZnF_C4"/>
    <property type="match status" value="1"/>
</dbReference>
<keyword evidence="7" id="KW-0675">Receptor</keyword>